<feature type="compositionally biased region" description="Low complexity" evidence="1">
    <location>
        <begin position="161"/>
        <end position="179"/>
    </location>
</feature>
<feature type="signal peptide" evidence="2">
    <location>
        <begin position="1"/>
        <end position="22"/>
    </location>
</feature>
<dbReference type="InterPro" id="IPR006771">
    <property type="entry name" value="CetA-like"/>
</dbReference>
<dbReference type="PANTHER" id="PTHR36195:SF6">
    <property type="entry name" value="SECRETED THAUMATIN-LIKE PROTEIN CALA"/>
    <property type="match status" value="1"/>
</dbReference>
<dbReference type="PROSITE" id="PS51367">
    <property type="entry name" value="THAUMATIN_2"/>
    <property type="match status" value="1"/>
</dbReference>
<organism evidence="3 4">
    <name type="scientific">[Emmonsia] crescens</name>
    <dbReference type="NCBI Taxonomy" id="73230"/>
    <lineage>
        <taxon>Eukaryota</taxon>
        <taxon>Fungi</taxon>
        <taxon>Dikarya</taxon>
        <taxon>Ascomycota</taxon>
        <taxon>Pezizomycotina</taxon>
        <taxon>Eurotiomycetes</taxon>
        <taxon>Eurotiomycetidae</taxon>
        <taxon>Onygenales</taxon>
        <taxon>Ajellomycetaceae</taxon>
        <taxon>Emergomyces</taxon>
    </lineage>
</organism>
<dbReference type="AlphaFoldDB" id="A0A2B7ZQX5"/>
<dbReference type="InterPro" id="IPR001938">
    <property type="entry name" value="Thaumatin"/>
</dbReference>
<sequence length="187" mass="19911">MHIKSLVAAATTFAALLPSVLAGTARVKNNCPHPVYLWSVANTGNVPSHTINPGGTYDEQYRSNPNGGGISLKISNTPSDAAVTQFEYTLAGPKVFYDISNINGYPLVHGGVSLTPSSGQCPGVICQAGDHFCKEAYNQPHDDHATHACASSADLTMTLCPSGTQQSQQQSPQENQSQPRHPRQFSF</sequence>
<dbReference type="STRING" id="73230.A0A2B7ZQX5"/>
<feature type="chain" id="PRO_5012134674" evidence="2">
    <location>
        <begin position="23"/>
        <end position="187"/>
    </location>
</feature>
<dbReference type="InterPro" id="IPR037176">
    <property type="entry name" value="Osmotin/thaumatin-like_sf"/>
</dbReference>
<evidence type="ECO:0000256" key="1">
    <source>
        <dbReference type="SAM" id="MobiDB-lite"/>
    </source>
</evidence>
<comment type="caution">
    <text evidence="3">The sequence shown here is derived from an EMBL/GenBank/DDBJ whole genome shotgun (WGS) entry which is preliminary data.</text>
</comment>
<feature type="region of interest" description="Disordered" evidence="1">
    <location>
        <begin position="160"/>
        <end position="187"/>
    </location>
</feature>
<dbReference type="Proteomes" id="UP000226031">
    <property type="component" value="Unassembled WGS sequence"/>
</dbReference>
<dbReference type="SUPFAM" id="SSF49870">
    <property type="entry name" value="Osmotin, thaumatin-like protein"/>
    <property type="match status" value="1"/>
</dbReference>
<keyword evidence="2" id="KW-0732">Signal</keyword>
<dbReference type="EMBL" id="PDND01000012">
    <property type="protein sequence ID" value="PGH36065.1"/>
    <property type="molecule type" value="Genomic_DNA"/>
</dbReference>
<reference evidence="3 4" key="1">
    <citation type="submission" date="2017-10" db="EMBL/GenBank/DDBJ databases">
        <title>Comparative genomics in systemic dimorphic fungi from Ajellomycetaceae.</title>
        <authorList>
            <person name="Munoz J.F."/>
            <person name="Mcewen J.G."/>
            <person name="Clay O.K."/>
            <person name="Cuomo C.A."/>
        </authorList>
    </citation>
    <scope>NUCLEOTIDE SEQUENCE [LARGE SCALE GENOMIC DNA]</scope>
    <source>
        <strain evidence="3 4">UAMH4076</strain>
    </source>
</reference>
<accession>A0A2B7ZQX5</accession>
<evidence type="ECO:0000256" key="2">
    <source>
        <dbReference type="SAM" id="SignalP"/>
    </source>
</evidence>
<gene>
    <name evidence="3" type="ORF">GX50_01077</name>
</gene>
<evidence type="ECO:0000313" key="3">
    <source>
        <dbReference type="EMBL" id="PGH36065.1"/>
    </source>
</evidence>
<dbReference type="Gene3D" id="2.60.110.10">
    <property type="entry name" value="Thaumatin"/>
    <property type="match status" value="1"/>
</dbReference>
<dbReference type="Pfam" id="PF04681">
    <property type="entry name" value="Bys1"/>
    <property type="match status" value="1"/>
</dbReference>
<dbReference type="SMART" id="SM00205">
    <property type="entry name" value="THN"/>
    <property type="match status" value="1"/>
</dbReference>
<evidence type="ECO:0000313" key="4">
    <source>
        <dbReference type="Proteomes" id="UP000226031"/>
    </source>
</evidence>
<protein>
    <submittedName>
        <fullName evidence="3">Uncharacterized protein</fullName>
    </submittedName>
</protein>
<name>A0A2B7ZQX5_9EURO</name>
<dbReference type="VEuPathDB" id="FungiDB:EMCG_05349"/>
<keyword evidence="4" id="KW-1185">Reference proteome</keyword>
<dbReference type="PANTHER" id="PTHR36195">
    <property type="entry name" value="DOMAIN PROTEIN, PUTATIVE (AFU_ORTHOLOGUE AFUA_5G01990)-RELATED-RELATED"/>
    <property type="match status" value="1"/>
</dbReference>
<proteinExistence type="predicted"/>